<dbReference type="EMBL" id="QCXQ01000006">
    <property type="protein sequence ID" value="PWF99534.1"/>
    <property type="molecule type" value="Genomic_DNA"/>
</dbReference>
<dbReference type="Pfam" id="PF11184">
    <property type="entry name" value="DUF2969"/>
    <property type="match status" value="1"/>
</dbReference>
<sequence length="74" mass="8224">MSKKDKSVEVKLEERPLSDGTKETVLLIGRNEIGSIKPDGDRFVAKLDGGSDFRVKTIDTGIEQLLADYHLHRG</sequence>
<reference evidence="1 2" key="1">
    <citation type="journal article" date="2018" name="Int. J. Syst. Evol. Microbiol.">
        <title>Lactobacillus bambusae sp. nov., isolated from a traditional fermented Ma-bamboo shoots of Taiwan.</title>
        <authorList>
            <person name="Wang L.-T."/>
        </authorList>
    </citation>
    <scope>NUCLEOTIDE SEQUENCE [LARGE SCALE GENOMIC DNA]</scope>
    <source>
        <strain evidence="1 2">BS-W1</strain>
    </source>
</reference>
<evidence type="ECO:0000313" key="1">
    <source>
        <dbReference type="EMBL" id="PWF99534.1"/>
    </source>
</evidence>
<gene>
    <name evidence="1" type="ORF">DCM90_08815</name>
</gene>
<dbReference type="InterPro" id="IPR021351">
    <property type="entry name" value="DUF2969"/>
</dbReference>
<dbReference type="Proteomes" id="UP000245080">
    <property type="component" value="Unassembled WGS sequence"/>
</dbReference>
<keyword evidence="2" id="KW-1185">Reference proteome</keyword>
<dbReference type="RefSeq" id="WP_109250992.1">
    <property type="nucleotide sequence ID" value="NZ_QCXQ01000006.1"/>
</dbReference>
<dbReference type="AlphaFoldDB" id="A0A2V1MZE7"/>
<organism evidence="1 2">
    <name type="scientific">Levilactobacillus bambusae</name>
    <dbReference type="NCBI Taxonomy" id="2024736"/>
    <lineage>
        <taxon>Bacteria</taxon>
        <taxon>Bacillati</taxon>
        <taxon>Bacillota</taxon>
        <taxon>Bacilli</taxon>
        <taxon>Lactobacillales</taxon>
        <taxon>Lactobacillaceae</taxon>
        <taxon>Levilactobacillus</taxon>
    </lineage>
</organism>
<dbReference type="OrthoDB" id="2297901at2"/>
<proteinExistence type="predicted"/>
<evidence type="ECO:0000313" key="2">
    <source>
        <dbReference type="Proteomes" id="UP000245080"/>
    </source>
</evidence>
<name>A0A2V1MZE7_9LACO</name>
<protein>
    <submittedName>
        <fullName evidence="1">DUF2969 domain-containing protein</fullName>
    </submittedName>
</protein>
<comment type="caution">
    <text evidence="1">The sequence shown here is derived from an EMBL/GenBank/DDBJ whole genome shotgun (WGS) entry which is preliminary data.</text>
</comment>
<accession>A0A2V1MZE7</accession>